<sequence>MRLTNIAAALVLLCGEAAFAHRHLHRRHVHSHSPKRAQPSPEVEKREATCSLPDHSDLVHVPGAQNNGFAMSPDQPCKDGMYCPIACKPGMVMAQWEPGSTYNYPSSMNGGLYCNGGKAEKPFDSKPYCVDGTGSVQVVNECGKKLSFCQTVLPGNEAMLIPTIIDGTATLAVPGTDYWGSTAAHYYINPPGVGDEGCIWGDNSQPIGNWAPYVAGANADKNGQTFLKLGWNPIFEFEGAGLEKKPLKFGVRVECPSGGCNGLPCEIDPSKHKLGEVGSKLATEGAGGSSFCVVTVPSGSKANIVVFSTDGSGGDYEEEVPEPSAADDKPTSSAPTETSEPSSKGADSASQSTPTQTRPTVRPGIFQEKETSTTDTAPSATGTSDSPRESEQSNPSDSEPNVAPGRQSSAAFAGLVIAVAAAACLF</sequence>
<dbReference type="Pfam" id="PF03856">
    <property type="entry name" value="SUN"/>
    <property type="match status" value="1"/>
</dbReference>
<proteinExistence type="inferred from homology"/>
<reference evidence="4" key="1">
    <citation type="submission" date="2018-03" db="EMBL/GenBank/DDBJ databases">
        <authorList>
            <person name="Guldener U."/>
        </authorList>
    </citation>
    <scope>NUCLEOTIDE SEQUENCE</scope>
</reference>
<feature type="compositionally biased region" description="Low complexity" evidence="2">
    <location>
        <begin position="331"/>
        <end position="343"/>
    </location>
</feature>
<dbReference type="PANTHER" id="PTHR31654">
    <property type="entry name" value="SECRETED BETA-GLUCOSIDASE ADG3-RELATED"/>
    <property type="match status" value="1"/>
</dbReference>
<keyword evidence="3" id="KW-0732">Signal</keyword>
<dbReference type="InterPro" id="IPR053088">
    <property type="entry name" value="Beta-glucosidase/SUN-like"/>
</dbReference>
<evidence type="ECO:0000256" key="2">
    <source>
        <dbReference type="SAM" id="MobiDB-lite"/>
    </source>
</evidence>
<feature type="chain" id="PRO_5041915367" evidence="3">
    <location>
        <begin position="21"/>
        <end position="426"/>
    </location>
</feature>
<accession>A0AAE8N421</accession>
<name>A0AAE8N421_9PEZI</name>
<feature type="signal peptide" evidence="3">
    <location>
        <begin position="1"/>
        <end position="20"/>
    </location>
</feature>
<dbReference type="PANTHER" id="PTHR31654:SF0">
    <property type="entry name" value="SECRETED BETA-GLUCOSIDASE ADG3-RELATED"/>
    <property type="match status" value="1"/>
</dbReference>
<comment type="caution">
    <text evidence="4">The sequence shown here is derived from an EMBL/GenBank/DDBJ whole genome shotgun (WGS) entry which is preliminary data.</text>
</comment>
<feature type="region of interest" description="Disordered" evidence="2">
    <location>
        <begin position="310"/>
        <end position="406"/>
    </location>
</feature>
<feature type="compositionally biased region" description="Basic residues" evidence="2">
    <location>
        <begin position="25"/>
        <end position="35"/>
    </location>
</feature>
<feature type="compositionally biased region" description="Polar residues" evidence="2">
    <location>
        <begin position="373"/>
        <end position="385"/>
    </location>
</feature>
<feature type="compositionally biased region" description="Polar residues" evidence="2">
    <location>
        <begin position="348"/>
        <end position="359"/>
    </location>
</feature>
<evidence type="ECO:0000313" key="4">
    <source>
        <dbReference type="EMBL" id="SPO06011.1"/>
    </source>
</evidence>
<gene>
    <name evidence="4" type="ORF">DNG_08700</name>
</gene>
<dbReference type="Proteomes" id="UP001187682">
    <property type="component" value="Unassembled WGS sequence"/>
</dbReference>
<keyword evidence="5" id="KW-1185">Reference proteome</keyword>
<dbReference type="EMBL" id="ONZQ02000014">
    <property type="protein sequence ID" value="SPO06011.1"/>
    <property type="molecule type" value="Genomic_DNA"/>
</dbReference>
<dbReference type="InterPro" id="IPR005556">
    <property type="entry name" value="SUN"/>
</dbReference>
<evidence type="ECO:0000256" key="3">
    <source>
        <dbReference type="SAM" id="SignalP"/>
    </source>
</evidence>
<feature type="region of interest" description="Disordered" evidence="2">
    <location>
        <begin position="25"/>
        <end position="47"/>
    </location>
</feature>
<comment type="similarity">
    <text evidence="1">Belongs to the SUN family.</text>
</comment>
<evidence type="ECO:0000313" key="5">
    <source>
        <dbReference type="Proteomes" id="UP001187682"/>
    </source>
</evidence>
<evidence type="ECO:0000256" key="1">
    <source>
        <dbReference type="ARBA" id="ARBA00010579"/>
    </source>
</evidence>
<organism evidence="4 5">
    <name type="scientific">Cephalotrichum gorgonifer</name>
    <dbReference type="NCBI Taxonomy" id="2041049"/>
    <lineage>
        <taxon>Eukaryota</taxon>
        <taxon>Fungi</taxon>
        <taxon>Dikarya</taxon>
        <taxon>Ascomycota</taxon>
        <taxon>Pezizomycotina</taxon>
        <taxon>Sordariomycetes</taxon>
        <taxon>Hypocreomycetidae</taxon>
        <taxon>Microascales</taxon>
        <taxon>Microascaceae</taxon>
        <taxon>Cephalotrichum</taxon>
    </lineage>
</organism>
<protein>
    <submittedName>
        <fullName evidence="4">Related to UTH1 protein</fullName>
    </submittedName>
</protein>
<dbReference type="AlphaFoldDB" id="A0AAE8N421"/>